<reference evidence="2 3" key="1">
    <citation type="submission" date="2015-01" db="EMBL/GenBank/DDBJ databases">
        <title>Genome Assembly of Bacillus badius MTCC 1458.</title>
        <authorList>
            <person name="Verma A."/>
            <person name="Khatri I."/>
            <person name="Mual P."/>
            <person name="Subramanian S."/>
            <person name="Krishnamurthi S."/>
        </authorList>
    </citation>
    <scope>NUCLEOTIDE SEQUENCE [LARGE SCALE GENOMIC DNA]</scope>
    <source>
        <strain evidence="2 3">MTCC 1458</strain>
    </source>
</reference>
<comment type="caution">
    <text evidence="2">The sequence shown here is derived from an EMBL/GenBank/DDBJ whole genome shotgun (WGS) entry which is preliminary data.</text>
</comment>
<proteinExistence type="predicted"/>
<feature type="transmembrane region" description="Helical" evidence="1">
    <location>
        <begin position="12"/>
        <end position="32"/>
    </location>
</feature>
<keyword evidence="1" id="KW-1133">Transmembrane helix</keyword>
<evidence type="ECO:0000313" key="3">
    <source>
        <dbReference type="Proteomes" id="UP000031982"/>
    </source>
</evidence>
<dbReference type="EMBL" id="JXLP01000002">
    <property type="protein sequence ID" value="KIL79781.1"/>
    <property type="molecule type" value="Genomic_DNA"/>
</dbReference>
<evidence type="ECO:0000256" key="1">
    <source>
        <dbReference type="SAM" id="Phobius"/>
    </source>
</evidence>
<dbReference type="Proteomes" id="UP000031982">
    <property type="component" value="Unassembled WGS sequence"/>
</dbReference>
<keyword evidence="3" id="KW-1185">Reference proteome</keyword>
<keyword evidence="1" id="KW-0472">Membrane</keyword>
<evidence type="ECO:0000313" key="2">
    <source>
        <dbReference type="EMBL" id="KIL79781.1"/>
    </source>
</evidence>
<protein>
    <submittedName>
        <fullName evidence="2">Uncharacterized protein</fullName>
    </submittedName>
</protein>
<accession>A0ABR5AYH4</accession>
<feature type="transmembrane region" description="Helical" evidence="1">
    <location>
        <begin position="44"/>
        <end position="64"/>
    </location>
</feature>
<name>A0ABR5AYH4_BACBA</name>
<sequence length="69" mass="7597">MKHFLFCMKAGMSSAIIAAVISAINILINQGAHLLTGAESRQLFSIGTGMTFIIAFLFSFTFFIEKSYK</sequence>
<organism evidence="2 3">
    <name type="scientific">Bacillus badius</name>
    <dbReference type="NCBI Taxonomy" id="1455"/>
    <lineage>
        <taxon>Bacteria</taxon>
        <taxon>Bacillati</taxon>
        <taxon>Bacillota</taxon>
        <taxon>Bacilli</taxon>
        <taxon>Bacillales</taxon>
        <taxon>Bacillaceae</taxon>
        <taxon>Pseudobacillus</taxon>
    </lineage>
</organism>
<gene>
    <name evidence="2" type="ORF">SD77_2235</name>
</gene>
<dbReference type="RefSeq" id="WP_041097115.1">
    <property type="nucleotide sequence ID" value="NZ_JARTHD010000004.1"/>
</dbReference>
<keyword evidence="1" id="KW-0812">Transmembrane</keyword>